<comment type="caution">
    <text evidence="5">The sequence shown here is derived from an EMBL/GenBank/DDBJ whole genome shotgun (WGS) entry which is preliminary data.</text>
</comment>
<comment type="similarity">
    <text evidence="1">Belongs to the NAD(P)-dependent epimerase/dehydratase family.</text>
</comment>
<dbReference type="Pfam" id="PF01370">
    <property type="entry name" value="Epimerase"/>
    <property type="match status" value="1"/>
</dbReference>
<organism evidence="5 7">
    <name type="scientific">Kerstersia gyiorum</name>
    <dbReference type="NCBI Taxonomy" id="206506"/>
    <lineage>
        <taxon>Bacteria</taxon>
        <taxon>Pseudomonadati</taxon>
        <taxon>Pseudomonadota</taxon>
        <taxon>Betaproteobacteria</taxon>
        <taxon>Burkholderiales</taxon>
        <taxon>Alcaligenaceae</taxon>
        <taxon>Kerstersia</taxon>
    </lineage>
</organism>
<dbReference type="EMBL" id="SGWZ01000001">
    <property type="protein sequence ID" value="RZS73809.1"/>
    <property type="molecule type" value="Genomic_DNA"/>
</dbReference>
<evidence type="ECO:0000313" key="6">
    <source>
        <dbReference type="EMBL" id="RZS73809.1"/>
    </source>
</evidence>
<sequence>MKKHLLLTGASGNLGRLLARELSALGYRLRLSDIVPFPDPLPAGCEFRAADLADASAVASLVQGTDCILHFGGISVEKPYPGIIESNVLGSTHIFEAARQARQRVIFASSNHAIGFHGRDTPLDSHDSYRPDGYYGLSKAWGELLGRMMFDKHGIESVHLRIGSCLPAPTEARHLATWLSHGDLLRLVCAAIEAPETGCAIVWGASANRARWWHQDDAARIGYTPEDDASRHGELPEVGDAIAQRFQGGSFTAIDYSKTE</sequence>
<evidence type="ECO:0000256" key="3">
    <source>
        <dbReference type="ARBA" id="ARBA00023027"/>
    </source>
</evidence>
<evidence type="ECO:0000313" key="5">
    <source>
        <dbReference type="EMBL" id="KKO72970.1"/>
    </source>
</evidence>
<dbReference type="Proteomes" id="UP000292039">
    <property type="component" value="Unassembled WGS sequence"/>
</dbReference>
<evidence type="ECO:0000256" key="2">
    <source>
        <dbReference type="ARBA" id="ARBA00023002"/>
    </source>
</evidence>
<proteinExistence type="inferred from homology"/>
<protein>
    <submittedName>
        <fullName evidence="5">Epimerase</fullName>
    </submittedName>
    <submittedName>
        <fullName evidence="6">Uronate dehydrogenase</fullName>
    </submittedName>
</protein>
<keyword evidence="3" id="KW-0520">NAD</keyword>
<keyword evidence="2" id="KW-0560">Oxidoreductase</keyword>
<name>A0A171KVQ3_9BURK</name>
<evidence type="ECO:0000256" key="1">
    <source>
        <dbReference type="ARBA" id="ARBA00007637"/>
    </source>
</evidence>
<dbReference type="PANTHER" id="PTHR43103">
    <property type="entry name" value="NUCLEOSIDE-DIPHOSPHATE-SUGAR EPIMERASE"/>
    <property type="match status" value="1"/>
</dbReference>
<dbReference type="GeneID" id="99727485"/>
<reference evidence="6 8" key="2">
    <citation type="submission" date="2019-02" db="EMBL/GenBank/DDBJ databases">
        <title>Genomic Encyclopedia of Type Strains, Phase IV (KMG-IV): sequencing the most valuable type-strain genomes for metagenomic binning, comparative biology and taxonomic classification.</title>
        <authorList>
            <person name="Goeker M."/>
        </authorList>
    </citation>
    <scope>NUCLEOTIDE SEQUENCE [LARGE SCALE GENOMIC DNA]</scope>
    <source>
        <strain evidence="6 8">DSM 16618</strain>
    </source>
</reference>
<dbReference type="SUPFAM" id="SSF51735">
    <property type="entry name" value="NAD(P)-binding Rossmann-fold domains"/>
    <property type="match status" value="1"/>
</dbReference>
<dbReference type="PATRIC" id="fig|206506.3.peg.275"/>
<dbReference type="EMBL" id="LBNE01000001">
    <property type="protein sequence ID" value="KKO72970.1"/>
    <property type="molecule type" value="Genomic_DNA"/>
</dbReference>
<dbReference type="InterPro" id="IPR036291">
    <property type="entry name" value="NAD(P)-bd_dom_sf"/>
</dbReference>
<dbReference type="PANTHER" id="PTHR43103:SF5">
    <property type="entry name" value="4-EPIMERASE, PUTATIVE (AFU_ORTHOLOGUE AFUA_7G00360)-RELATED"/>
    <property type="match status" value="1"/>
</dbReference>
<accession>A0A171KVQ3</accession>
<dbReference type="RefSeq" id="WP_068366686.1">
    <property type="nucleotide sequence ID" value="NZ_CBCSEB010000002.1"/>
</dbReference>
<evidence type="ECO:0000313" key="8">
    <source>
        <dbReference type="Proteomes" id="UP000292039"/>
    </source>
</evidence>
<dbReference type="InterPro" id="IPR001509">
    <property type="entry name" value="Epimerase_deHydtase"/>
</dbReference>
<keyword evidence="7" id="KW-1185">Reference proteome</keyword>
<dbReference type="STRING" id="206506.AAV32_01190"/>
<dbReference type="Proteomes" id="UP000078084">
    <property type="component" value="Unassembled WGS sequence"/>
</dbReference>
<reference evidence="5 7" key="1">
    <citation type="submission" date="2015-04" db="EMBL/GenBank/DDBJ databases">
        <title>Genome sequence of Kerstersia gyiorum CG1.</title>
        <authorList>
            <person name="Greninger A.L."/>
            <person name="Kozyreva V."/>
            <person name="Chaturvedi V."/>
        </authorList>
    </citation>
    <scope>NUCLEOTIDE SEQUENCE [LARGE SCALE GENOMIC DNA]</scope>
    <source>
        <strain evidence="5 7">CG1</strain>
    </source>
</reference>
<dbReference type="GO" id="GO:0016491">
    <property type="term" value="F:oxidoreductase activity"/>
    <property type="evidence" value="ECO:0007669"/>
    <property type="project" value="UniProtKB-KW"/>
</dbReference>
<evidence type="ECO:0000313" key="7">
    <source>
        <dbReference type="Proteomes" id="UP000078084"/>
    </source>
</evidence>
<evidence type="ECO:0000259" key="4">
    <source>
        <dbReference type="Pfam" id="PF01370"/>
    </source>
</evidence>
<gene>
    <name evidence="5" type="ORF">AAV32_01190</name>
    <name evidence="6" type="ORF">EV679_1013</name>
</gene>
<feature type="domain" description="NAD-dependent epimerase/dehydratase" evidence="4">
    <location>
        <begin position="6"/>
        <end position="220"/>
    </location>
</feature>
<dbReference type="AlphaFoldDB" id="A0A171KVQ3"/>
<dbReference type="Gene3D" id="3.40.50.720">
    <property type="entry name" value="NAD(P)-binding Rossmann-like Domain"/>
    <property type="match status" value="1"/>
</dbReference>